<dbReference type="EMBL" id="JBEPMA010000012">
    <property type="protein sequence ID" value="MET3617965.1"/>
    <property type="molecule type" value="Genomic_DNA"/>
</dbReference>
<name>A0ABV2JAX8_9FIRM</name>
<evidence type="ECO:0000313" key="3">
    <source>
        <dbReference type="Proteomes" id="UP001549162"/>
    </source>
</evidence>
<accession>A0ABV2JAX8</accession>
<dbReference type="RefSeq" id="WP_354368885.1">
    <property type="nucleotide sequence ID" value="NZ_JBEPMA010000012.1"/>
</dbReference>
<protein>
    <submittedName>
        <fullName evidence="2">Uncharacterized protein</fullName>
    </submittedName>
</protein>
<sequence>MKKRFLIFISLIFCMFLSPVYANNITDINNNEISSEISINHDNTENNITNEKNILDSNNDENVSVNNTQEIVNLDDSKSDDIDKKDITEKINEESSTSKSEEIITELEDNPKPDNDTFDKDKLSDDADNLKFEQNDNKFISDFERVDENNDINTDLRGKDYSIQEDDQVSNLEKDTANDDNLKEDKSITFKNLNVGDELSISAVRANEIDENDGQKTVEVDSMDSLLDAISKATGQVKIIITKSFDVTKKIVIGKDKDIILTANNSKEADKSGNL</sequence>
<organism evidence="2 3">
    <name type="scientific">Peptoniphilus olsenii</name>
    <dbReference type="NCBI Taxonomy" id="411570"/>
    <lineage>
        <taxon>Bacteria</taxon>
        <taxon>Bacillati</taxon>
        <taxon>Bacillota</taxon>
        <taxon>Tissierellia</taxon>
        <taxon>Tissierellales</taxon>
        <taxon>Peptoniphilaceae</taxon>
        <taxon>Peptoniphilus</taxon>
    </lineage>
</organism>
<feature type="signal peptide" evidence="1">
    <location>
        <begin position="1"/>
        <end position="22"/>
    </location>
</feature>
<keyword evidence="3" id="KW-1185">Reference proteome</keyword>
<evidence type="ECO:0000256" key="1">
    <source>
        <dbReference type="SAM" id="SignalP"/>
    </source>
</evidence>
<comment type="caution">
    <text evidence="2">The sequence shown here is derived from an EMBL/GenBank/DDBJ whole genome shotgun (WGS) entry which is preliminary data.</text>
</comment>
<proteinExistence type="predicted"/>
<gene>
    <name evidence="2" type="ORF">ABID14_001600</name>
</gene>
<evidence type="ECO:0000313" key="2">
    <source>
        <dbReference type="EMBL" id="MET3617965.1"/>
    </source>
</evidence>
<keyword evidence="1" id="KW-0732">Signal</keyword>
<feature type="chain" id="PRO_5046396503" evidence="1">
    <location>
        <begin position="23"/>
        <end position="275"/>
    </location>
</feature>
<reference evidence="2 3" key="1">
    <citation type="submission" date="2024-06" db="EMBL/GenBank/DDBJ databases">
        <title>Genomic Encyclopedia of Type Strains, Phase IV (KMG-IV): sequencing the most valuable type-strain genomes for metagenomic binning, comparative biology and taxonomic classification.</title>
        <authorList>
            <person name="Goeker M."/>
        </authorList>
    </citation>
    <scope>NUCLEOTIDE SEQUENCE [LARGE SCALE GENOMIC DNA]</scope>
    <source>
        <strain evidence="2 3">DSM 21460</strain>
    </source>
</reference>
<dbReference type="Proteomes" id="UP001549162">
    <property type="component" value="Unassembled WGS sequence"/>
</dbReference>